<feature type="region of interest" description="Disordered" evidence="2">
    <location>
        <begin position="535"/>
        <end position="564"/>
    </location>
</feature>
<keyword evidence="3" id="KW-1133">Transmembrane helix</keyword>
<feature type="transmembrane region" description="Helical" evidence="3">
    <location>
        <begin position="75"/>
        <end position="96"/>
    </location>
</feature>
<feature type="region of interest" description="Disordered" evidence="2">
    <location>
        <begin position="369"/>
        <end position="465"/>
    </location>
</feature>
<feature type="transmembrane region" description="Helical" evidence="3">
    <location>
        <begin position="26"/>
        <end position="49"/>
    </location>
</feature>
<dbReference type="Gene3D" id="4.10.320.10">
    <property type="entry name" value="E3-binding domain"/>
    <property type="match status" value="1"/>
</dbReference>
<proteinExistence type="inferred from homology"/>
<keyword evidence="3" id="KW-0812">Transmembrane</keyword>
<dbReference type="NCBIfam" id="NF045889">
    <property type="entry name" value="ICE_Mbov_0396_TM"/>
    <property type="match status" value="1"/>
</dbReference>
<feature type="transmembrane region" description="Helical" evidence="3">
    <location>
        <begin position="297"/>
        <end position="322"/>
    </location>
</feature>
<dbReference type="NCBIfam" id="NF045848">
    <property type="entry name" value="MMCAP2_0566_fam"/>
    <property type="match status" value="1"/>
</dbReference>
<protein>
    <recommendedName>
        <fullName evidence="4">Peripheral subunit-binding (PSBD) domain-containing protein</fullName>
    </recommendedName>
</protein>
<reference evidence="5 6" key="1">
    <citation type="submission" date="2014-02" db="EMBL/GenBank/DDBJ databases">
        <title>Genome sequence of Mycoplasma capricolum subsp. capricolum strain 14232.</title>
        <authorList>
            <person name="Sirand-Pugnet P."/>
            <person name="Breton M."/>
            <person name="Dordet-Frisoni E."/>
            <person name="Baranowski E."/>
            <person name="Barre A."/>
            <person name="Couture C."/>
            <person name="Dupuy V."/>
            <person name="Gaurivaud P."/>
            <person name="Jacob D."/>
            <person name="Lemaitre C."/>
            <person name="Manso-Silvan L."/>
            <person name="Nikolski M."/>
            <person name="Nouvel L.-X."/>
            <person name="Poumarat F."/>
            <person name="Tardy F."/>
            <person name="Thebault P."/>
            <person name="Theil S."/>
            <person name="Citti C."/>
            <person name="Thiaucourt F."/>
            <person name="Blanchard A."/>
        </authorList>
    </citation>
    <scope>NUCLEOTIDE SEQUENCE [LARGE SCALE GENOMIC DNA]</scope>
    <source>
        <strain evidence="5 6">14232</strain>
    </source>
</reference>
<evidence type="ECO:0000313" key="5">
    <source>
        <dbReference type="EMBL" id="KEZ17996.1"/>
    </source>
</evidence>
<keyword evidence="3" id="KW-0472">Membrane</keyword>
<evidence type="ECO:0000256" key="1">
    <source>
        <dbReference type="ARBA" id="ARBA00007317"/>
    </source>
</evidence>
<gene>
    <name evidence="5" type="ORF">MCAPa_7180</name>
</gene>
<evidence type="ECO:0000256" key="3">
    <source>
        <dbReference type="SAM" id="Phobius"/>
    </source>
</evidence>
<dbReference type="InterPro" id="IPR036625">
    <property type="entry name" value="E3-bd_dom_sf"/>
</dbReference>
<dbReference type="Proteomes" id="UP000028533">
    <property type="component" value="Unassembled WGS sequence"/>
</dbReference>
<dbReference type="EMBL" id="JFDO01000027">
    <property type="protein sequence ID" value="KEZ17996.1"/>
    <property type="molecule type" value="Genomic_DNA"/>
</dbReference>
<feature type="compositionally biased region" description="Basic and acidic residues" evidence="2">
    <location>
        <begin position="537"/>
        <end position="546"/>
    </location>
</feature>
<feature type="transmembrane region" description="Helical" evidence="3">
    <location>
        <begin position="108"/>
        <end position="128"/>
    </location>
</feature>
<accession>A0A084EJ54</accession>
<feature type="transmembrane region" description="Helical" evidence="3">
    <location>
        <begin position="195"/>
        <end position="215"/>
    </location>
</feature>
<evidence type="ECO:0000313" key="6">
    <source>
        <dbReference type="Proteomes" id="UP000028533"/>
    </source>
</evidence>
<feature type="compositionally biased region" description="Low complexity" evidence="2">
    <location>
        <begin position="434"/>
        <end position="457"/>
    </location>
</feature>
<name>A0A084EJ54_MYCCA</name>
<feature type="transmembrane region" description="Helical" evidence="3">
    <location>
        <begin position="222"/>
        <end position="238"/>
    </location>
</feature>
<dbReference type="AlphaFoldDB" id="A0A084EJ54"/>
<feature type="compositionally biased region" description="Basic and acidic residues" evidence="2">
    <location>
        <begin position="553"/>
        <end position="564"/>
    </location>
</feature>
<feature type="domain" description="Peripheral subunit-binding (PSBD)" evidence="4">
    <location>
        <begin position="470"/>
        <end position="495"/>
    </location>
</feature>
<feature type="compositionally biased region" description="Polar residues" evidence="2">
    <location>
        <begin position="410"/>
        <end position="420"/>
    </location>
</feature>
<organism evidence="5 6">
    <name type="scientific">Mycoplasma capricolum subsp. capricolum 14232</name>
    <dbReference type="NCBI Taxonomy" id="1188238"/>
    <lineage>
        <taxon>Bacteria</taxon>
        <taxon>Bacillati</taxon>
        <taxon>Mycoplasmatota</taxon>
        <taxon>Mollicutes</taxon>
        <taxon>Mycoplasmataceae</taxon>
        <taxon>Mycoplasma</taxon>
    </lineage>
</organism>
<evidence type="ECO:0000256" key="2">
    <source>
        <dbReference type="SAM" id="MobiDB-lite"/>
    </source>
</evidence>
<dbReference type="Pfam" id="PF02817">
    <property type="entry name" value="E3_binding"/>
    <property type="match status" value="1"/>
</dbReference>
<feature type="compositionally biased region" description="Low complexity" evidence="2">
    <location>
        <begin position="372"/>
        <end position="404"/>
    </location>
</feature>
<feature type="transmembrane region" description="Helical" evidence="3">
    <location>
        <begin position="258"/>
        <end position="276"/>
    </location>
</feature>
<comment type="caution">
    <text evidence="5">The sequence shown here is derived from an EMBL/GenBank/DDBJ whole genome shotgun (WGS) entry which is preliminary data.</text>
</comment>
<dbReference type="GO" id="GO:0016746">
    <property type="term" value="F:acyltransferase activity"/>
    <property type="evidence" value="ECO:0007669"/>
    <property type="project" value="InterPro"/>
</dbReference>
<dbReference type="SUPFAM" id="SSF47005">
    <property type="entry name" value="Peripheral subunit-binding domain of 2-oxo acid dehydrogenase complex"/>
    <property type="match status" value="1"/>
</dbReference>
<evidence type="ECO:0000259" key="4">
    <source>
        <dbReference type="Pfam" id="PF02817"/>
    </source>
</evidence>
<sequence length="637" mass="70375">MFKAIGDFIKGLFLLPDIIKNPISYILWWILIPITAIPATLAVIVDFFARDLVKLLIFGGDEFDLNKLPQAFKTIGIITGFIAFVSFIFFIAFMLINSESRKQIKQSIKGIFLATLFVTTMPMIFFLLQYSVTYLFDLIKLAFGLQNESVSETMVKKIVQTGEFKPLKEGMKYSDIGISLGAEGIVEWMKYVNPIYPIITAILTTWTFIQFSIAIMQKSMELFTLFITSPIYAATAIFDNKKIFKRYIREKIIGKSFAILGLMFIWNVSFLFLNYFTNRLLDPIVAAIASSGKTGQVSNFGSGLIKGLVTLIAVVSSATFVSKGANLLGDLTGESINVSSPTAVFKLAGKVAGAGAVAGFAAFKKRRQNKLQNSSNSTESSNASTTSESFSSSNNSTITSQSITDKVNKSKTPSSNTNTILKGESSIAAVNQQRIETSKSSSSSSTDSIRTATISRIKTPPKSYKQTEELAKANNVDLSTITGSGQNGRILKSDVNNAINQQKELKTLKAAGSPDSSDDNTFISQLAKNNSNNSIIDKLEPKDSKVSKKQANKKQDDEEEKKKTALDKFKKSYKSISEIQDRKVMIQELKKLNQSISNFTKQLKQTKKEQTIESKAKDKKAGVFNSKKSNWIRYSKS</sequence>
<dbReference type="InterPro" id="IPR004167">
    <property type="entry name" value="PSBD"/>
</dbReference>
<feature type="transmembrane region" description="Helical" evidence="3">
    <location>
        <begin position="342"/>
        <end position="363"/>
    </location>
</feature>
<dbReference type="RefSeq" id="WP_080713628.1">
    <property type="nucleotide sequence ID" value="NZ_JFDO01000027.1"/>
</dbReference>
<comment type="similarity">
    <text evidence="1">Belongs to the 2-oxoacid dehydrogenase family.</text>
</comment>